<reference evidence="1" key="1">
    <citation type="submission" date="2019-05" db="EMBL/GenBank/DDBJ databases">
        <title>Revised genome assembly of Burkholderiaceae (previously Ralstonia) sp. PBA.</title>
        <authorList>
            <person name="Gan H.M."/>
        </authorList>
    </citation>
    <scope>NUCLEOTIDE SEQUENCE</scope>
    <source>
        <strain evidence="1">PBA</strain>
    </source>
</reference>
<dbReference type="Proteomes" id="UP000004277">
    <property type="component" value="Unassembled WGS sequence"/>
</dbReference>
<protein>
    <submittedName>
        <fullName evidence="1">Acyl-CoA dehydrogenase</fullName>
    </submittedName>
</protein>
<organism evidence="1 2">
    <name type="scientific">Imbroritus primus</name>
    <dbReference type="NCBI Taxonomy" id="3058603"/>
    <lineage>
        <taxon>Bacteria</taxon>
        <taxon>Pseudomonadati</taxon>
        <taxon>Pseudomonadota</taxon>
        <taxon>Betaproteobacteria</taxon>
        <taxon>Burkholderiales</taxon>
        <taxon>Burkholderiaceae</taxon>
        <taxon>Imbroritus</taxon>
    </lineage>
</organism>
<proteinExistence type="predicted"/>
<evidence type="ECO:0000313" key="1">
    <source>
        <dbReference type="EMBL" id="TMS57335.1"/>
    </source>
</evidence>
<evidence type="ECO:0000313" key="2">
    <source>
        <dbReference type="Proteomes" id="UP000004277"/>
    </source>
</evidence>
<sequence>MHGVPFDWQDPFCLDAALTEEERMIRDAARDYAQERLMPRILMANRNESFDIEIMQEMADLGFLGAPLKGYGCAGVGYVAYGLIAREFERVDTAYRSALGVQTTLSMMPIYLFGSEEQREKSLPRMARAELLGCFGLTEPDHGSDPGRMGSRAVRVDGGYRLTGAKTWITHAPIADLMVVWAKDEANTVRGFILERGMQGLATAKIEGKFSVRASPTGQIFMDDVFVPDENVLPNGVGLKAPFACLNNARFGICWGAMGAAEFCWHAARQYTLERKQFGRPLAANQLIQKKLADMQTEITLGLLGCLHLSRLRDTGQAAPEAVSLLKRNCAGKALDIARMARDMHGGNGISDEYHVIRHLMNLETVNTLEGTHDVHALVLGRAQTGIQAFTSMEGNA</sequence>
<dbReference type="EMBL" id="AKCV02000025">
    <property type="protein sequence ID" value="TMS57335.1"/>
    <property type="molecule type" value="Genomic_DNA"/>
</dbReference>
<keyword evidence="2" id="KW-1185">Reference proteome</keyword>
<name>A0ACD3SM60_9BURK</name>
<gene>
    <name evidence="1" type="ORF">MW7_015110</name>
</gene>
<comment type="caution">
    <text evidence="1">The sequence shown here is derived from an EMBL/GenBank/DDBJ whole genome shotgun (WGS) entry which is preliminary data.</text>
</comment>
<accession>A0ACD3SM60</accession>